<dbReference type="Gene3D" id="3.40.50.720">
    <property type="entry name" value="NAD(P)-binding Rossmann-like Domain"/>
    <property type="match status" value="1"/>
</dbReference>
<gene>
    <name evidence="2" type="ORF">GMARGA_LOCUS5140</name>
</gene>
<dbReference type="InterPro" id="IPR036291">
    <property type="entry name" value="NAD(P)-bd_dom_sf"/>
</dbReference>
<keyword evidence="3" id="KW-1185">Reference proteome</keyword>
<dbReference type="InterPro" id="IPR002347">
    <property type="entry name" value="SDR_fam"/>
</dbReference>
<keyword evidence="1" id="KW-1133">Transmembrane helix</keyword>
<dbReference type="SUPFAM" id="SSF51735">
    <property type="entry name" value="NAD(P)-binding Rossmann-fold domains"/>
    <property type="match status" value="1"/>
</dbReference>
<keyword evidence="1" id="KW-0812">Transmembrane</keyword>
<name>A0ABN7UEX5_GIGMA</name>
<dbReference type="EMBL" id="CAJVQB010002141">
    <property type="protein sequence ID" value="CAG8563666.1"/>
    <property type="molecule type" value="Genomic_DNA"/>
</dbReference>
<feature type="transmembrane region" description="Helical" evidence="1">
    <location>
        <begin position="20"/>
        <end position="38"/>
    </location>
</feature>
<evidence type="ECO:0000256" key="1">
    <source>
        <dbReference type="SAM" id="Phobius"/>
    </source>
</evidence>
<organism evidence="2 3">
    <name type="scientific">Gigaspora margarita</name>
    <dbReference type="NCBI Taxonomy" id="4874"/>
    <lineage>
        <taxon>Eukaryota</taxon>
        <taxon>Fungi</taxon>
        <taxon>Fungi incertae sedis</taxon>
        <taxon>Mucoromycota</taxon>
        <taxon>Glomeromycotina</taxon>
        <taxon>Glomeromycetes</taxon>
        <taxon>Diversisporales</taxon>
        <taxon>Gigasporaceae</taxon>
        <taxon>Gigaspora</taxon>
    </lineage>
</organism>
<evidence type="ECO:0000313" key="3">
    <source>
        <dbReference type="Proteomes" id="UP000789901"/>
    </source>
</evidence>
<feature type="transmembrane region" description="Helical" evidence="1">
    <location>
        <begin position="191"/>
        <end position="209"/>
    </location>
</feature>
<reference evidence="2 3" key="1">
    <citation type="submission" date="2021-06" db="EMBL/GenBank/DDBJ databases">
        <authorList>
            <person name="Kallberg Y."/>
            <person name="Tangrot J."/>
            <person name="Rosling A."/>
        </authorList>
    </citation>
    <scope>NUCLEOTIDE SEQUENCE [LARGE SCALE GENOMIC DNA]</scope>
    <source>
        <strain evidence="2 3">120-4 pot B 10/14</strain>
    </source>
</reference>
<comment type="caution">
    <text evidence="2">The sequence shown here is derived from an EMBL/GenBank/DDBJ whole genome shotgun (WGS) entry which is preliminary data.</text>
</comment>
<dbReference type="PRINTS" id="PR00081">
    <property type="entry name" value="GDHRDH"/>
</dbReference>
<sequence length="359" mass="40349">MCTLFDNVIQFLRCNGMLHIPTLVIITIFIFLLGKSLFTEILRRDKFCPKGKHVYITGGSSGLGKEIAKLMASKGAHAARNREDHESLKFTAIFADLTDYDESIRALNEASSKHNGRQNFVPANVKDSEFFFLLQITTKDAIKESLSLPRIFIEQPIKEFEKTMQLNYFGTLYTVHEAVKRMAQQNVKGKIVLVSSLLGLCGFIGYSSYAPTKHAIKGLVECLRNELILYGISVHGYFAGTIDTPGYHEEMKIKPKVTHDIEGDSKVTSEQAAKSLYNGLCKGNVFITTDIVGDAIRASSLGISQANNAFYDAILCFIAWIVFKPMRWFGDKTVYNSRAMYPVVHDNKDKTLHDRYSIK</sequence>
<dbReference type="PANTHER" id="PTHR43550">
    <property type="entry name" value="3-KETODIHYDROSPHINGOSINE REDUCTASE"/>
    <property type="match status" value="1"/>
</dbReference>
<dbReference type="Proteomes" id="UP000789901">
    <property type="component" value="Unassembled WGS sequence"/>
</dbReference>
<evidence type="ECO:0000313" key="2">
    <source>
        <dbReference type="EMBL" id="CAG8563666.1"/>
    </source>
</evidence>
<dbReference type="PANTHER" id="PTHR43550:SF3">
    <property type="entry name" value="3-KETODIHYDROSPHINGOSINE REDUCTASE"/>
    <property type="match status" value="1"/>
</dbReference>
<accession>A0ABN7UEX5</accession>
<proteinExistence type="predicted"/>
<dbReference type="Pfam" id="PF00106">
    <property type="entry name" value="adh_short"/>
    <property type="match status" value="1"/>
</dbReference>
<keyword evidence="1" id="KW-0472">Membrane</keyword>
<protein>
    <submittedName>
        <fullName evidence="2">15300_t:CDS:1</fullName>
    </submittedName>
</protein>